<dbReference type="Pfam" id="PF01812">
    <property type="entry name" value="5-FTHF_cyc-lig"/>
    <property type="match status" value="1"/>
</dbReference>
<dbReference type="PANTHER" id="PTHR23407:SF1">
    <property type="entry name" value="5-FORMYLTETRAHYDROFOLATE CYCLO-LIGASE"/>
    <property type="match status" value="1"/>
</dbReference>
<evidence type="ECO:0000256" key="3">
    <source>
        <dbReference type="ARBA" id="ARBA00022840"/>
    </source>
</evidence>
<dbReference type="SUPFAM" id="SSF100950">
    <property type="entry name" value="NagB/RpiA/CoA transferase-like"/>
    <property type="match status" value="1"/>
</dbReference>
<comment type="cofactor">
    <cofactor evidence="4">
        <name>Mg(2+)</name>
        <dbReference type="ChEBI" id="CHEBI:18420"/>
    </cofactor>
</comment>
<keyword evidence="4" id="KW-0460">Magnesium</keyword>
<keyword evidence="3 4" id="KW-0067">ATP-binding</keyword>
<evidence type="ECO:0000313" key="5">
    <source>
        <dbReference type="EMBL" id="QBF83765.1"/>
    </source>
</evidence>
<evidence type="ECO:0000256" key="1">
    <source>
        <dbReference type="ARBA" id="ARBA00010638"/>
    </source>
</evidence>
<keyword evidence="2 4" id="KW-0547">Nucleotide-binding</keyword>
<dbReference type="EC" id="6.3.3.2" evidence="4"/>
<dbReference type="KEGG" id="smai:EXU30_14485"/>
<dbReference type="GO" id="GO:0035999">
    <property type="term" value="P:tetrahydrofolate interconversion"/>
    <property type="evidence" value="ECO:0007669"/>
    <property type="project" value="TreeGrafter"/>
</dbReference>
<dbReference type="Gene3D" id="3.40.50.10420">
    <property type="entry name" value="NagB/RpiA/CoA transferase-like"/>
    <property type="match status" value="1"/>
</dbReference>
<gene>
    <name evidence="5" type="ORF">EXU30_14485</name>
</gene>
<dbReference type="GO" id="GO:0005524">
    <property type="term" value="F:ATP binding"/>
    <property type="evidence" value="ECO:0007669"/>
    <property type="project" value="UniProtKB-KW"/>
</dbReference>
<proteinExistence type="inferred from homology"/>
<protein>
    <recommendedName>
        <fullName evidence="4">5-formyltetrahydrofolate cyclo-ligase</fullName>
        <ecNumber evidence="4">6.3.3.2</ecNumber>
    </recommendedName>
</protein>
<dbReference type="NCBIfam" id="TIGR02727">
    <property type="entry name" value="MTHFS_bact"/>
    <property type="match status" value="1"/>
</dbReference>
<dbReference type="OrthoDB" id="9801938at2"/>
<accession>A0A411PJQ8</accession>
<comment type="catalytic activity">
    <reaction evidence="4">
        <text>(6S)-5-formyl-5,6,7,8-tetrahydrofolate + ATP = (6R)-5,10-methenyltetrahydrofolate + ADP + phosphate</text>
        <dbReference type="Rhea" id="RHEA:10488"/>
        <dbReference type="ChEBI" id="CHEBI:30616"/>
        <dbReference type="ChEBI" id="CHEBI:43474"/>
        <dbReference type="ChEBI" id="CHEBI:57455"/>
        <dbReference type="ChEBI" id="CHEBI:57457"/>
        <dbReference type="ChEBI" id="CHEBI:456216"/>
        <dbReference type="EC" id="6.3.3.2"/>
    </reaction>
</comment>
<sequence length="232" mass="26066">MTLTRFMTEHMPHAVPAKGNISISTFANSASQIQLFDSNNMSRQAIRRHIRQERNSITQDEQQQLALIASRHLLAEIQRLNAKRVALYLTHDGELATNKIIDALWQQGVETYLPVVHPFSPGNLLFLKYDKQTEMVENQYGIGEPKLDASKVMPVNHLDVIVTPLVAFDASGNRMGMGGGYYDRTLAQVVENQPLAVGFAHDCQQVSKLPVEYWDIPLPLIITPTRRFSSIG</sequence>
<dbReference type="InterPro" id="IPR037171">
    <property type="entry name" value="NagB/RpiA_transferase-like"/>
</dbReference>
<name>A0A411PJQ8_9GAMM</name>
<reference evidence="5 6" key="1">
    <citation type="submission" date="2019-02" db="EMBL/GenBank/DDBJ databases">
        <title>Shewanella sp. D4-2 isolated from Dokdo Island.</title>
        <authorList>
            <person name="Baek K."/>
        </authorList>
    </citation>
    <scope>NUCLEOTIDE SEQUENCE [LARGE SCALE GENOMIC DNA]</scope>
    <source>
        <strain evidence="5 6">D4-2</strain>
    </source>
</reference>
<dbReference type="EMBL" id="CP036200">
    <property type="protein sequence ID" value="QBF83765.1"/>
    <property type="molecule type" value="Genomic_DNA"/>
</dbReference>
<evidence type="ECO:0000256" key="2">
    <source>
        <dbReference type="ARBA" id="ARBA00022741"/>
    </source>
</evidence>
<evidence type="ECO:0000256" key="4">
    <source>
        <dbReference type="RuleBase" id="RU361279"/>
    </source>
</evidence>
<dbReference type="InterPro" id="IPR024185">
    <property type="entry name" value="FTHF_cligase-like_sf"/>
</dbReference>
<keyword evidence="4" id="KW-0479">Metal-binding</keyword>
<dbReference type="GO" id="GO:0030272">
    <property type="term" value="F:5-formyltetrahydrofolate cyclo-ligase activity"/>
    <property type="evidence" value="ECO:0007669"/>
    <property type="project" value="UniProtKB-EC"/>
</dbReference>
<evidence type="ECO:0000313" key="6">
    <source>
        <dbReference type="Proteomes" id="UP000291106"/>
    </source>
</evidence>
<keyword evidence="5" id="KW-0436">Ligase</keyword>
<keyword evidence="6" id="KW-1185">Reference proteome</keyword>
<dbReference type="InterPro" id="IPR002698">
    <property type="entry name" value="FTHF_cligase"/>
</dbReference>
<dbReference type="PANTHER" id="PTHR23407">
    <property type="entry name" value="ATPASE INHIBITOR/5-FORMYLTETRAHYDROFOLATE CYCLO-LIGASE"/>
    <property type="match status" value="1"/>
</dbReference>
<dbReference type="GO" id="GO:0009396">
    <property type="term" value="P:folic acid-containing compound biosynthetic process"/>
    <property type="evidence" value="ECO:0007669"/>
    <property type="project" value="TreeGrafter"/>
</dbReference>
<comment type="similarity">
    <text evidence="1 4">Belongs to the 5-formyltetrahydrofolate cyclo-ligase family.</text>
</comment>
<dbReference type="RefSeq" id="WP_130601205.1">
    <property type="nucleotide sequence ID" value="NZ_CP036200.1"/>
</dbReference>
<dbReference type="AlphaFoldDB" id="A0A411PJQ8"/>
<organism evidence="5 6">
    <name type="scientific">Shewanella maritima</name>
    <dbReference type="NCBI Taxonomy" id="2520507"/>
    <lineage>
        <taxon>Bacteria</taxon>
        <taxon>Pseudomonadati</taxon>
        <taxon>Pseudomonadota</taxon>
        <taxon>Gammaproteobacteria</taxon>
        <taxon>Alteromonadales</taxon>
        <taxon>Shewanellaceae</taxon>
        <taxon>Shewanella</taxon>
    </lineage>
</organism>
<dbReference type="GO" id="GO:0046872">
    <property type="term" value="F:metal ion binding"/>
    <property type="evidence" value="ECO:0007669"/>
    <property type="project" value="UniProtKB-KW"/>
</dbReference>
<dbReference type="Proteomes" id="UP000291106">
    <property type="component" value="Chromosome"/>
</dbReference>